<proteinExistence type="predicted"/>
<organism evidence="1 2">
    <name type="scientific">Chitinophaga defluvii</name>
    <dbReference type="NCBI Taxonomy" id="3163343"/>
    <lineage>
        <taxon>Bacteria</taxon>
        <taxon>Pseudomonadati</taxon>
        <taxon>Bacteroidota</taxon>
        <taxon>Chitinophagia</taxon>
        <taxon>Chitinophagales</taxon>
        <taxon>Chitinophagaceae</taxon>
        <taxon>Chitinophaga</taxon>
    </lineage>
</organism>
<dbReference type="InterPro" id="IPR011050">
    <property type="entry name" value="Pectin_lyase_fold/virulence"/>
</dbReference>
<dbReference type="InterPro" id="IPR006626">
    <property type="entry name" value="PbH1"/>
</dbReference>
<dbReference type="EMBL" id="JBEXAC010000002">
    <property type="protein sequence ID" value="MET6999955.1"/>
    <property type="molecule type" value="Genomic_DNA"/>
</dbReference>
<dbReference type="RefSeq" id="WP_354662516.1">
    <property type="nucleotide sequence ID" value="NZ_JBEXAC010000002.1"/>
</dbReference>
<evidence type="ECO:0000313" key="2">
    <source>
        <dbReference type="Proteomes" id="UP001549749"/>
    </source>
</evidence>
<reference evidence="1 2" key="1">
    <citation type="submission" date="2024-06" db="EMBL/GenBank/DDBJ databases">
        <title>Chitinophaga defluvii sp. nov., isolated from municipal sewage.</title>
        <authorList>
            <person name="Zhang L."/>
        </authorList>
    </citation>
    <scope>NUCLEOTIDE SEQUENCE [LARGE SCALE GENOMIC DNA]</scope>
    <source>
        <strain evidence="1 2">H8</strain>
    </source>
</reference>
<dbReference type="SMART" id="SM00710">
    <property type="entry name" value="PbH1"/>
    <property type="match status" value="6"/>
</dbReference>
<accession>A0ABV2TBE7</accession>
<name>A0ABV2TBE7_9BACT</name>
<comment type="caution">
    <text evidence="1">The sequence shown here is derived from an EMBL/GenBank/DDBJ whole genome shotgun (WGS) entry which is preliminary data.</text>
</comment>
<evidence type="ECO:0000313" key="1">
    <source>
        <dbReference type="EMBL" id="MET6999955.1"/>
    </source>
</evidence>
<dbReference type="Gene3D" id="2.160.20.10">
    <property type="entry name" value="Single-stranded right-handed beta-helix, Pectin lyase-like"/>
    <property type="match status" value="1"/>
</dbReference>
<dbReference type="Proteomes" id="UP001549749">
    <property type="component" value="Unassembled WGS sequence"/>
</dbReference>
<dbReference type="PROSITE" id="PS51257">
    <property type="entry name" value="PROKAR_LIPOPROTEIN"/>
    <property type="match status" value="1"/>
</dbReference>
<gene>
    <name evidence="1" type="ORF">ABR189_21380</name>
</gene>
<sequence length="470" mass="51435">MKTHHSFRRNPGILVMLILVLYGLTFSSCRRNMLEKDALRHEQDNNKSLLSGREFTLVPDANGRLFVDNASNYYQPGDILNLTGSFSGIYFSNLSGSLSDPIIIRNGSGAATTIGNPSWNGGSWAEGLVFTNCHHIKLGGRSSQSDFVINGSTQPARQAYFNLVLRQHTDNFEITLLTINNGGTGIWAKTDPALTDTASWYPNTQMNNLKIHDITVNGTYNEAMYIGHTATYWDLTNNTPKYDTLFTPGHFYVQPIKWYNVKIYNNLVTGSGADGIQTSAIDVLEIYNNEVTNWATQQNYSHNGGILIGGRTTNTNTHDNYVHDGWGEMCQFYGSGENASTHIIHNNLFRDNQAQNSGISMRGSHNAIVQITNNTISKPGGVCLRINGQTGQTGAQIVNANAFIQPRTGGGVIYPTAYIYTENGGIATEGAGTNVNTRFLTVAAANVDVNNYYLPNTGSPMGASGYRKIP</sequence>
<keyword evidence="2" id="KW-1185">Reference proteome</keyword>
<protein>
    <submittedName>
        <fullName evidence="1">Right-handed parallel beta-helix repeat-containing protein</fullName>
    </submittedName>
</protein>
<dbReference type="InterPro" id="IPR012334">
    <property type="entry name" value="Pectin_lyas_fold"/>
</dbReference>
<dbReference type="SUPFAM" id="SSF51126">
    <property type="entry name" value="Pectin lyase-like"/>
    <property type="match status" value="1"/>
</dbReference>